<accession>A0A9P6KHI1</accession>
<protein>
    <submittedName>
        <fullName evidence="2">Uncharacterized protein</fullName>
    </submittedName>
</protein>
<comment type="caution">
    <text evidence="2">The sequence shown here is derived from an EMBL/GenBank/DDBJ whole genome shotgun (WGS) entry which is preliminary data.</text>
</comment>
<keyword evidence="1" id="KW-1133">Transmembrane helix</keyword>
<feature type="transmembrane region" description="Helical" evidence="1">
    <location>
        <begin position="112"/>
        <end position="133"/>
    </location>
</feature>
<dbReference type="Proteomes" id="UP000780801">
    <property type="component" value="Unassembled WGS sequence"/>
</dbReference>
<dbReference type="EMBL" id="JAABOA010000293">
    <property type="protein sequence ID" value="KAF9584937.1"/>
    <property type="molecule type" value="Genomic_DNA"/>
</dbReference>
<dbReference type="OrthoDB" id="8954335at2759"/>
<proteinExistence type="predicted"/>
<name>A0A9P6KHI1_9FUNG</name>
<keyword evidence="1" id="KW-0812">Transmembrane</keyword>
<keyword evidence="3" id="KW-1185">Reference proteome</keyword>
<keyword evidence="1" id="KW-0472">Membrane</keyword>
<reference evidence="2" key="1">
    <citation type="journal article" date="2020" name="Fungal Divers.">
        <title>Resolving the Mortierellaceae phylogeny through synthesis of multi-gene phylogenetics and phylogenomics.</title>
        <authorList>
            <person name="Vandepol N."/>
            <person name="Liber J."/>
            <person name="Desiro A."/>
            <person name="Na H."/>
            <person name="Kennedy M."/>
            <person name="Barry K."/>
            <person name="Grigoriev I.V."/>
            <person name="Miller A.N."/>
            <person name="O'Donnell K."/>
            <person name="Stajich J.E."/>
            <person name="Bonito G."/>
        </authorList>
    </citation>
    <scope>NUCLEOTIDE SEQUENCE</scope>
    <source>
        <strain evidence="2">KOD1015</strain>
    </source>
</reference>
<evidence type="ECO:0000256" key="1">
    <source>
        <dbReference type="SAM" id="Phobius"/>
    </source>
</evidence>
<gene>
    <name evidence="2" type="ORF">BGW38_004598</name>
</gene>
<evidence type="ECO:0000313" key="3">
    <source>
        <dbReference type="Proteomes" id="UP000780801"/>
    </source>
</evidence>
<dbReference type="AlphaFoldDB" id="A0A9P6KHI1"/>
<sequence length="140" mass="15385">MVIKIGFIFSKTPQHAYAESVELAPGQIDRSNQYIGSRITSHLVLKLEDGEASQKIALENSSVLTDYISNLEAIDLPPDSIKDDGMSFQEGESEMWRQRWDAVKEFISSGKVVGAVFTALGAAVSIIQLAAWIKAQRITV</sequence>
<evidence type="ECO:0000313" key="2">
    <source>
        <dbReference type="EMBL" id="KAF9584937.1"/>
    </source>
</evidence>
<organism evidence="2 3">
    <name type="scientific">Lunasporangiospora selenospora</name>
    <dbReference type="NCBI Taxonomy" id="979761"/>
    <lineage>
        <taxon>Eukaryota</taxon>
        <taxon>Fungi</taxon>
        <taxon>Fungi incertae sedis</taxon>
        <taxon>Mucoromycota</taxon>
        <taxon>Mortierellomycotina</taxon>
        <taxon>Mortierellomycetes</taxon>
        <taxon>Mortierellales</taxon>
        <taxon>Mortierellaceae</taxon>
        <taxon>Lunasporangiospora</taxon>
    </lineage>
</organism>